<comment type="similarity">
    <text evidence="7">Belongs to the binding-protein-dependent transport system permease family.</text>
</comment>
<gene>
    <name evidence="9" type="ORF">Aru02nite_09460</name>
</gene>
<dbReference type="SUPFAM" id="SSF161098">
    <property type="entry name" value="MetI-like"/>
    <property type="match status" value="1"/>
</dbReference>
<comment type="caution">
    <text evidence="9">The sequence shown here is derived from an EMBL/GenBank/DDBJ whole genome shotgun (WGS) entry which is preliminary data.</text>
</comment>
<keyword evidence="3" id="KW-1003">Cell membrane</keyword>
<evidence type="ECO:0000256" key="1">
    <source>
        <dbReference type="ARBA" id="ARBA00004651"/>
    </source>
</evidence>
<evidence type="ECO:0000256" key="3">
    <source>
        <dbReference type="ARBA" id="ARBA00022475"/>
    </source>
</evidence>
<feature type="domain" description="ABC transmembrane type-1" evidence="8">
    <location>
        <begin position="82"/>
        <end position="274"/>
    </location>
</feature>
<protein>
    <submittedName>
        <fullName evidence="9">Sugar ABC transporter permease</fullName>
    </submittedName>
</protein>
<evidence type="ECO:0000256" key="4">
    <source>
        <dbReference type="ARBA" id="ARBA00022692"/>
    </source>
</evidence>
<evidence type="ECO:0000256" key="5">
    <source>
        <dbReference type="ARBA" id="ARBA00022989"/>
    </source>
</evidence>
<dbReference type="EMBL" id="BOMB01000004">
    <property type="protein sequence ID" value="GID10057.1"/>
    <property type="molecule type" value="Genomic_DNA"/>
</dbReference>
<evidence type="ECO:0000256" key="7">
    <source>
        <dbReference type="RuleBase" id="RU363032"/>
    </source>
</evidence>
<keyword evidence="2 7" id="KW-0813">Transport</keyword>
<sequence>MTGLVTASDRRRPRIRLALGSVQAALLLAVVVEGAGPILWMAKGSVTGTQELLHHPLALLPTSPQWSNLAHAWTDLQIGHYLFNTVVLVGGSWLVQLIVATTGGYALSVLRPWFGRYVYGAILATLFIPATVTLIAQYQTILHLPVLGLNLVNTPAAVWLPAGANAFNILLVKRFFDAIPRDLYEAAQVDGAGPFAVFWRIVLPMSTPILAVVSLLTVMGAWKEFLWPMLAISDPAKQPLAVALPRLAQSSDQALLIAGLFIASLPPLIVFLIFQRYIIRGVAFTGVKG</sequence>
<dbReference type="CDD" id="cd06261">
    <property type="entry name" value="TM_PBP2"/>
    <property type="match status" value="1"/>
</dbReference>
<name>A0A8J3NAY6_9ACTN</name>
<evidence type="ECO:0000256" key="2">
    <source>
        <dbReference type="ARBA" id="ARBA00022448"/>
    </source>
</evidence>
<dbReference type="PANTHER" id="PTHR43744:SF12">
    <property type="entry name" value="ABC TRANSPORTER PERMEASE PROTEIN MG189-RELATED"/>
    <property type="match status" value="1"/>
</dbReference>
<dbReference type="Proteomes" id="UP000612808">
    <property type="component" value="Unassembled WGS sequence"/>
</dbReference>
<organism evidence="9 10">
    <name type="scientific">Actinocatenispora rupis</name>
    <dbReference type="NCBI Taxonomy" id="519421"/>
    <lineage>
        <taxon>Bacteria</taxon>
        <taxon>Bacillati</taxon>
        <taxon>Actinomycetota</taxon>
        <taxon>Actinomycetes</taxon>
        <taxon>Micromonosporales</taxon>
        <taxon>Micromonosporaceae</taxon>
        <taxon>Actinocatenispora</taxon>
    </lineage>
</organism>
<keyword evidence="10" id="KW-1185">Reference proteome</keyword>
<comment type="subcellular location">
    <subcellularLocation>
        <location evidence="1 7">Cell membrane</location>
        <topology evidence="1 7">Multi-pass membrane protein</topology>
    </subcellularLocation>
</comment>
<keyword evidence="6 7" id="KW-0472">Membrane</keyword>
<evidence type="ECO:0000259" key="8">
    <source>
        <dbReference type="PROSITE" id="PS50928"/>
    </source>
</evidence>
<dbReference type="RefSeq" id="WP_203655153.1">
    <property type="nucleotide sequence ID" value="NZ_BAAAZM010000002.1"/>
</dbReference>
<feature type="transmembrane region" description="Helical" evidence="7">
    <location>
        <begin position="156"/>
        <end position="176"/>
    </location>
</feature>
<dbReference type="GO" id="GO:0005886">
    <property type="term" value="C:plasma membrane"/>
    <property type="evidence" value="ECO:0007669"/>
    <property type="project" value="UniProtKB-SubCell"/>
</dbReference>
<dbReference type="Pfam" id="PF00528">
    <property type="entry name" value="BPD_transp_1"/>
    <property type="match status" value="1"/>
</dbReference>
<dbReference type="Gene3D" id="1.10.3720.10">
    <property type="entry name" value="MetI-like"/>
    <property type="match status" value="1"/>
</dbReference>
<reference evidence="9" key="1">
    <citation type="submission" date="2021-01" db="EMBL/GenBank/DDBJ databases">
        <title>Whole genome shotgun sequence of Actinocatenispora rupis NBRC 107355.</title>
        <authorList>
            <person name="Komaki H."/>
            <person name="Tamura T."/>
        </authorList>
    </citation>
    <scope>NUCLEOTIDE SEQUENCE</scope>
    <source>
        <strain evidence="9">NBRC 107355</strain>
    </source>
</reference>
<dbReference type="InterPro" id="IPR000515">
    <property type="entry name" value="MetI-like"/>
</dbReference>
<accession>A0A8J3NAY6</accession>
<evidence type="ECO:0000313" key="9">
    <source>
        <dbReference type="EMBL" id="GID10057.1"/>
    </source>
</evidence>
<keyword evidence="4 7" id="KW-0812">Transmembrane</keyword>
<proteinExistence type="inferred from homology"/>
<evidence type="ECO:0000313" key="10">
    <source>
        <dbReference type="Proteomes" id="UP000612808"/>
    </source>
</evidence>
<dbReference type="PANTHER" id="PTHR43744">
    <property type="entry name" value="ABC TRANSPORTER PERMEASE PROTEIN MG189-RELATED-RELATED"/>
    <property type="match status" value="1"/>
</dbReference>
<feature type="transmembrane region" description="Helical" evidence="7">
    <location>
        <begin position="117"/>
        <end position="136"/>
    </location>
</feature>
<dbReference type="InterPro" id="IPR035906">
    <property type="entry name" value="MetI-like_sf"/>
</dbReference>
<feature type="transmembrane region" description="Helical" evidence="7">
    <location>
        <begin position="254"/>
        <end position="274"/>
    </location>
</feature>
<evidence type="ECO:0000256" key="6">
    <source>
        <dbReference type="ARBA" id="ARBA00023136"/>
    </source>
</evidence>
<feature type="transmembrane region" description="Helical" evidence="7">
    <location>
        <begin position="81"/>
        <end position="105"/>
    </location>
</feature>
<dbReference type="GO" id="GO:0055085">
    <property type="term" value="P:transmembrane transport"/>
    <property type="evidence" value="ECO:0007669"/>
    <property type="project" value="InterPro"/>
</dbReference>
<keyword evidence="5 7" id="KW-1133">Transmembrane helix</keyword>
<feature type="transmembrane region" description="Helical" evidence="7">
    <location>
        <begin position="197"/>
        <end position="222"/>
    </location>
</feature>
<dbReference type="PROSITE" id="PS50928">
    <property type="entry name" value="ABC_TM1"/>
    <property type="match status" value="1"/>
</dbReference>
<dbReference type="AlphaFoldDB" id="A0A8J3NAY6"/>